<name>A0ABQ2HZ14_9PSEU</name>
<accession>A0ABQ2HZ14</accession>
<evidence type="ECO:0000313" key="2">
    <source>
        <dbReference type="Proteomes" id="UP000597656"/>
    </source>
</evidence>
<reference evidence="2" key="1">
    <citation type="journal article" date="2019" name="Int. J. Syst. Evol. Microbiol.">
        <title>The Global Catalogue of Microorganisms (GCM) 10K type strain sequencing project: providing services to taxonomists for standard genome sequencing and annotation.</title>
        <authorList>
            <consortium name="The Broad Institute Genomics Platform"/>
            <consortium name="The Broad Institute Genome Sequencing Center for Infectious Disease"/>
            <person name="Wu L."/>
            <person name="Ma J."/>
        </authorList>
    </citation>
    <scope>NUCLEOTIDE SEQUENCE [LARGE SCALE GENOMIC DNA]</scope>
    <source>
        <strain evidence="2">CGMCC 4.7319</strain>
    </source>
</reference>
<dbReference type="EMBL" id="BMNC01000004">
    <property type="protein sequence ID" value="GGM93454.1"/>
    <property type="molecule type" value="Genomic_DNA"/>
</dbReference>
<evidence type="ECO:0000313" key="1">
    <source>
        <dbReference type="EMBL" id="GGM93454.1"/>
    </source>
</evidence>
<keyword evidence="2" id="KW-1185">Reference proteome</keyword>
<organism evidence="1 2">
    <name type="scientific">Lentzea pudingi</name>
    <dbReference type="NCBI Taxonomy" id="1789439"/>
    <lineage>
        <taxon>Bacteria</taxon>
        <taxon>Bacillati</taxon>
        <taxon>Actinomycetota</taxon>
        <taxon>Actinomycetes</taxon>
        <taxon>Pseudonocardiales</taxon>
        <taxon>Pseudonocardiaceae</taxon>
        <taxon>Lentzea</taxon>
    </lineage>
</organism>
<comment type="caution">
    <text evidence="1">The sequence shown here is derived from an EMBL/GenBank/DDBJ whole genome shotgun (WGS) entry which is preliminary data.</text>
</comment>
<dbReference type="Proteomes" id="UP000597656">
    <property type="component" value="Unassembled WGS sequence"/>
</dbReference>
<protein>
    <submittedName>
        <fullName evidence="1">Uncharacterized protein</fullName>
    </submittedName>
</protein>
<proteinExistence type="predicted"/>
<gene>
    <name evidence="1" type="ORF">GCM10011609_33720</name>
</gene>
<sequence length="73" mass="8516">MAGSGRHDDWDLTTPNGCRWCGVVQREHARRWTPPTGWHQWEPPTDEQRKHRMLARRRGGAEPQEAEAWLLCG</sequence>